<accession>A0AAW1KIN0</accession>
<sequence length="76" mass="8190">MCSEHNKVESQSTPKSVINADALNSIPSMICDGLHTFSIGYGTECGYIEPQPVSLGPYQDPVYILLQQDAISCGIN</sequence>
<reference evidence="1 2" key="1">
    <citation type="journal article" date="2024" name="BMC Genomics">
        <title>De novo assembly and annotation of Popillia japonica's genome with initial clues to its potential as an invasive pest.</title>
        <authorList>
            <person name="Cucini C."/>
            <person name="Boschi S."/>
            <person name="Funari R."/>
            <person name="Cardaioli E."/>
            <person name="Iannotti N."/>
            <person name="Marturano G."/>
            <person name="Paoli F."/>
            <person name="Bruttini M."/>
            <person name="Carapelli A."/>
            <person name="Frati F."/>
            <person name="Nardi F."/>
        </authorList>
    </citation>
    <scope>NUCLEOTIDE SEQUENCE [LARGE SCALE GENOMIC DNA]</scope>
    <source>
        <strain evidence="1">DMR45628</strain>
    </source>
</reference>
<organism evidence="1 2">
    <name type="scientific">Popillia japonica</name>
    <name type="common">Japanese beetle</name>
    <dbReference type="NCBI Taxonomy" id="7064"/>
    <lineage>
        <taxon>Eukaryota</taxon>
        <taxon>Metazoa</taxon>
        <taxon>Ecdysozoa</taxon>
        <taxon>Arthropoda</taxon>
        <taxon>Hexapoda</taxon>
        <taxon>Insecta</taxon>
        <taxon>Pterygota</taxon>
        <taxon>Neoptera</taxon>
        <taxon>Endopterygota</taxon>
        <taxon>Coleoptera</taxon>
        <taxon>Polyphaga</taxon>
        <taxon>Scarabaeiformia</taxon>
        <taxon>Scarabaeidae</taxon>
        <taxon>Rutelinae</taxon>
        <taxon>Popillia</taxon>
    </lineage>
</organism>
<name>A0AAW1KIN0_POPJA</name>
<protein>
    <submittedName>
        <fullName evidence="1">Uncharacterized protein</fullName>
    </submittedName>
</protein>
<dbReference type="Proteomes" id="UP001458880">
    <property type="component" value="Unassembled WGS sequence"/>
</dbReference>
<comment type="caution">
    <text evidence="1">The sequence shown here is derived from an EMBL/GenBank/DDBJ whole genome shotgun (WGS) entry which is preliminary data.</text>
</comment>
<gene>
    <name evidence="1" type="ORF">QE152_g22876</name>
</gene>
<dbReference type="EMBL" id="JASPKY010000223">
    <property type="protein sequence ID" value="KAK9719032.1"/>
    <property type="molecule type" value="Genomic_DNA"/>
</dbReference>
<evidence type="ECO:0000313" key="1">
    <source>
        <dbReference type="EMBL" id="KAK9719032.1"/>
    </source>
</evidence>
<keyword evidence="2" id="KW-1185">Reference proteome</keyword>
<dbReference type="AlphaFoldDB" id="A0AAW1KIN0"/>
<proteinExistence type="predicted"/>
<evidence type="ECO:0000313" key="2">
    <source>
        <dbReference type="Proteomes" id="UP001458880"/>
    </source>
</evidence>